<dbReference type="InterPro" id="IPR052755">
    <property type="entry name" value="Lysozyme_Inhibitor_LprI"/>
</dbReference>
<dbReference type="InterPro" id="IPR009739">
    <property type="entry name" value="LprI-like_N"/>
</dbReference>
<protein>
    <recommendedName>
        <fullName evidence="2">Lysozyme inhibitor LprI-like N-terminal domain-containing protein</fullName>
    </recommendedName>
</protein>
<evidence type="ECO:0000256" key="1">
    <source>
        <dbReference type="SAM" id="SignalP"/>
    </source>
</evidence>
<dbReference type="Gene3D" id="1.20.1270.180">
    <property type="match status" value="1"/>
</dbReference>
<dbReference type="AlphaFoldDB" id="A0A4V1W150"/>
<dbReference type="Proteomes" id="UP000593966">
    <property type="component" value="Chromosome"/>
</dbReference>
<accession>A0A4V1W150</accession>
<dbReference type="GO" id="GO:0005576">
    <property type="term" value="C:extracellular region"/>
    <property type="evidence" value="ECO:0007669"/>
    <property type="project" value="TreeGrafter"/>
</dbReference>
<evidence type="ECO:0000313" key="4">
    <source>
        <dbReference type="Proteomes" id="UP000593966"/>
    </source>
</evidence>
<keyword evidence="4" id="KW-1185">Reference proteome</keyword>
<dbReference type="EMBL" id="CP048659">
    <property type="protein sequence ID" value="QOW47816.1"/>
    <property type="molecule type" value="Genomic_DNA"/>
</dbReference>
<reference evidence="3 4" key="1">
    <citation type="submission" date="2020-02" db="EMBL/GenBank/DDBJ databases">
        <title>Tigecycline-resistant Acinetobacter species from pigs and migratory birds.</title>
        <authorList>
            <person name="Chen C."/>
            <person name="Sun J."/>
            <person name="Liao X.-P."/>
            <person name="Liu Y.-H."/>
        </authorList>
    </citation>
    <scope>NUCLEOTIDE SEQUENCE [LARGE SCALE GENOMIC DNA]</scope>
    <source>
        <strain evidence="3 4">YH12207_T</strain>
    </source>
</reference>
<name>A0A4V1W150_9GAMM</name>
<feature type="domain" description="Lysozyme inhibitor LprI-like N-terminal" evidence="2">
    <location>
        <begin position="28"/>
        <end position="84"/>
    </location>
</feature>
<evidence type="ECO:0000313" key="3">
    <source>
        <dbReference type="EMBL" id="QOW47816.1"/>
    </source>
</evidence>
<feature type="signal peptide" evidence="1">
    <location>
        <begin position="1"/>
        <end position="22"/>
    </location>
</feature>
<proteinExistence type="predicted"/>
<evidence type="ECO:0000259" key="2">
    <source>
        <dbReference type="Pfam" id="PF07007"/>
    </source>
</evidence>
<dbReference type="PANTHER" id="PTHR37549:SF1">
    <property type="entry name" value="LIPOPROTEIN LPRI"/>
    <property type="match status" value="1"/>
</dbReference>
<dbReference type="Pfam" id="PF07007">
    <property type="entry name" value="LprI"/>
    <property type="match status" value="1"/>
</dbReference>
<sequence>MKLFLYSAVLFSGISLMSNAYAASFKCEHAQTQTEHAVCEHRVLNDADVKMATTYNIIRRLVPMGTRGAIQDQQVKWLQLRDQCRDNVTCLTDVYKMRQQKLDMYMERVYKQGPF</sequence>
<gene>
    <name evidence="3" type="ORF">G0028_01545</name>
</gene>
<dbReference type="PANTHER" id="PTHR37549">
    <property type="entry name" value="LIPOPROTEIN LPRI"/>
    <property type="match status" value="1"/>
</dbReference>
<organism evidence="3 4">
    <name type="scientific">Acinetobacter piscicola</name>
    <dbReference type="NCBI Taxonomy" id="2006115"/>
    <lineage>
        <taxon>Bacteria</taxon>
        <taxon>Pseudomonadati</taxon>
        <taxon>Pseudomonadota</taxon>
        <taxon>Gammaproteobacteria</taxon>
        <taxon>Moraxellales</taxon>
        <taxon>Moraxellaceae</taxon>
        <taxon>Acinetobacter</taxon>
    </lineage>
</organism>
<feature type="chain" id="PRO_5043198842" description="Lysozyme inhibitor LprI-like N-terminal domain-containing protein" evidence="1">
    <location>
        <begin position="23"/>
        <end position="115"/>
    </location>
</feature>
<keyword evidence="1" id="KW-0732">Signal</keyword>
<dbReference type="RefSeq" id="WP_130074529.1">
    <property type="nucleotide sequence ID" value="NZ_CP048659.1"/>
</dbReference>
<dbReference type="OrthoDB" id="5957809at2"/>